<accession>A0ABY5ANF1</accession>
<proteinExistence type="predicted"/>
<gene>
    <name evidence="3" type="ORF">NEA10_17095</name>
</gene>
<keyword evidence="1" id="KW-1133">Transmembrane helix</keyword>
<reference evidence="3" key="1">
    <citation type="submission" date="2022-06" db="EMBL/GenBank/DDBJ databases">
        <title>Genome sequence of Phormidium yuhuli AB48 isolated from an industrial photobioreactor environment.</title>
        <authorList>
            <person name="Qiu Y."/>
            <person name="Noonan A.J.C."/>
            <person name="Dofher K."/>
            <person name="Koch M."/>
            <person name="Kieft B."/>
            <person name="Lin X."/>
            <person name="Ziels R.M."/>
            <person name="Hallam S.J."/>
        </authorList>
    </citation>
    <scope>NUCLEOTIDE SEQUENCE</scope>
    <source>
        <strain evidence="3">AB48</strain>
    </source>
</reference>
<feature type="transmembrane region" description="Helical" evidence="1">
    <location>
        <begin position="328"/>
        <end position="350"/>
    </location>
</feature>
<sequence length="398" mass="44587">MLILTLLSLSIWITLLAFRGQFWRSHIQLSPVPPNFDTLPSVCAIIPARNEAELLPKTLRSLLLQENISQLQVILVDDRSDDGTADVARAIAADINALGEELNLTLPQLDIITADPLPPGWSGKLWAMDQGIRHGERYSADYYLLTDADIQHHPQNLEQLLFKAERDSLDLVSLMVKLRCQSFWERLLIPPFIYFFQKLYPFDWVNTPQNATAAAAGGCILIRRQALDRIGGLAAIKETLIDDCALAQAVKRGQGQEYHGIWLGLSQKTISLRPYPSLWSIWGMVARTAYTQLNYSPLLLLFTLVAMGVTYFVPPIALIWGIQNHESFIAFIGFATWFLMAFSLLPTLHFYQQPPFLGLILPLIAALYSLMTLDSALRHGLGRGGAWKGRVYRGNGST</sequence>
<dbReference type="InterPro" id="IPR001173">
    <property type="entry name" value="Glyco_trans_2-like"/>
</dbReference>
<feature type="domain" description="Glycosyltransferase 2-like" evidence="2">
    <location>
        <begin position="44"/>
        <end position="230"/>
    </location>
</feature>
<keyword evidence="4" id="KW-1185">Reference proteome</keyword>
<dbReference type="RefSeq" id="WP_252662558.1">
    <property type="nucleotide sequence ID" value="NZ_CP098611.1"/>
</dbReference>
<feature type="transmembrane region" description="Helical" evidence="1">
    <location>
        <begin position="356"/>
        <end position="373"/>
    </location>
</feature>
<dbReference type="EMBL" id="CP098611">
    <property type="protein sequence ID" value="USR90530.1"/>
    <property type="molecule type" value="Genomic_DNA"/>
</dbReference>
<dbReference type="Gene3D" id="3.90.550.10">
    <property type="entry name" value="Spore Coat Polysaccharide Biosynthesis Protein SpsA, Chain A"/>
    <property type="match status" value="1"/>
</dbReference>
<keyword evidence="1" id="KW-0812">Transmembrane</keyword>
<dbReference type="InterPro" id="IPR029044">
    <property type="entry name" value="Nucleotide-diphossugar_trans"/>
</dbReference>
<dbReference type="SUPFAM" id="SSF53448">
    <property type="entry name" value="Nucleotide-diphospho-sugar transferases"/>
    <property type="match status" value="1"/>
</dbReference>
<dbReference type="NCBIfam" id="TIGR03469">
    <property type="entry name" value="HpnB"/>
    <property type="match status" value="1"/>
</dbReference>
<protein>
    <submittedName>
        <fullName evidence="3">Glycosyltransferase</fullName>
    </submittedName>
</protein>
<keyword evidence="1" id="KW-0472">Membrane</keyword>
<dbReference type="Proteomes" id="UP001056708">
    <property type="component" value="Chromosome"/>
</dbReference>
<dbReference type="Pfam" id="PF00535">
    <property type="entry name" value="Glycos_transf_2"/>
    <property type="match status" value="1"/>
</dbReference>
<evidence type="ECO:0000313" key="4">
    <source>
        <dbReference type="Proteomes" id="UP001056708"/>
    </source>
</evidence>
<dbReference type="InterPro" id="IPR017832">
    <property type="entry name" value="Glyco_trans_2_hopen-assoc_HpnB"/>
</dbReference>
<evidence type="ECO:0000259" key="2">
    <source>
        <dbReference type="Pfam" id="PF00535"/>
    </source>
</evidence>
<feature type="transmembrane region" description="Helical" evidence="1">
    <location>
        <begin position="298"/>
        <end position="321"/>
    </location>
</feature>
<name>A0ABY5ANF1_9CYAN</name>
<organism evidence="3 4">
    <name type="scientific">Phormidium yuhuli AB48</name>
    <dbReference type="NCBI Taxonomy" id="2940671"/>
    <lineage>
        <taxon>Bacteria</taxon>
        <taxon>Bacillati</taxon>
        <taxon>Cyanobacteriota</taxon>
        <taxon>Cyanophyceae</taxon>
        <taxon>Oscillatoriophycideae</taxon>
        <taxon>Oscillatoriales</taxon>
        <taxon>Oscillatoriaceae</taxon>
        <taxon>Phormidium</taxon>
        <taxon>Phormidium yuhuli</taxon>
    </lineage>
</organism>
<dbReference type="PANTHER" id="PTHR43646:SF3">
    <property type="entry name" value="SLR1566 PROTEIN"/>
    <property type="match status" value="1"/>
</dbReference>
<dbReference type="PANTHER" id="PTHR43646">
    <property type="entry name" value="GLYCOSYLTRANSFERASE"/>
    <property type="match status" value="1"/>
</dbReference>
<evidence type="ECO:0000256" key="1">
    <source>
        <dbReference type="SAM" id="Phobius"/>
    </source>
</evidence>
<evidence type="ECO:0000313" key="3">
    <source>
        <dbReference type="EMBL" id="USR90530.1"/>
    </source>
</evidence>